<dbReference type="GO" id="GO:0061503">
    <property type="term" value="F:tRNA threonylcarbamoyladenosine dehydratase"/>
    <property type="evidence" value="ECO:0007669"/>
    <property type="project" value="TreeGrafter"/>
</dbReference>
<dbReference type="HOGENOM" id="CLU_013325_8_1_9"/>
<evidence type="ECO:0000313" key="3">
    <source>
        <dbReference type="Proteomes" id="UP000004283"/>
    </source>
</evidence>
<protein>
    <submittedName>
        <fullName evidence="2">ThiF family protein</fullName>
    </submittedName>
</protein>
<dbReference type="PANTHER" id="PTHR43267">
    <property type="entry name" value="TRNA THREONYLCARBAMOYLADENOSINE DEHYDRATASE"/>
    <property type="match status" value="1"/>
</dbReference>
<dbReference type="InterPro" id="IPR035985">
    <property type="entry name" value="Ubiquitin-activating_enz"/>
</dbReference>
<dbReference type="AlphaFoldDB" id="C2KHB5"/>
<dbReference type="GO" id="GO:0008641">
    <property type="term" value="F:ubiquitin-like modifier activating enzyme activity"/>
    <property type="evidence" value="ECO:0007669"/>
    <property type="project" value="InterPro"/>
</dbReference>
<dbReference type="InterPro" id="IPR000594">
    <property type="entry name" value="ThiF_NAD_FAD-bd"/>
</dbReference>
<dbReference type="SUPFAM" id="SSF69572">
    <property type="entry name" value="Activating enzymes of the ubiquitin-like proteins"/>
    <property type="match status" value="1"/>
</dbReference>
<dbReference type="RefSeq" id="WP_002816194.1">
    <property type="nucleotide sequence ID" value="NZ_GG693390.1"/>
</dbReference>
<dbReference type="PANTHER" id="PTHR43267:SF1">
    <property type="entry name" value="TRNA THREONYLCARBAMOYLADENOSINE DEHYDRATASE"/>
    <property type="match status" value="1"/>
</dbReference>
<comment type="caution">
    <text evidence="2">The sequence shown here is derived from an EMBL/GenBank/DDBJ whole genome shotgun (WGS) entry which is preliminary data.</text>
</comment>
<evidence type="ECO:0000313" key="2">
    <source>
        <dbReference type="EMBL" id="EEJ43393.1"/>
    </source>
</evidence>
<sequence length="344" mass="39105">MLVPFINENHDGIRVGGYQANITREIYVDEVEKFYSLMTDMDGSQSFEKLKEKYNLTEMELLSMIESLKNSGILYKNDPSEYSFTDEEKKIYSRNLNFFAWIDVDGQYLNYWEPQSLLKSANVLVLGAGGTGSHTTEALARLGVGNITVVDFDTVELSNLNRQNFEYNDVGKLKTAALKERIERVNPYINIKTVTKKISSAKDITEVGTNFNIVISCIDKPNNSTDILDEYSQANNIPWVLGGYASTILNNGIYGKNEMKFSEYLKLERSENYDARSVDENKDWVWDNAVIAPVAVISGYMSSLYALYFITGLKKLEFGRIQHIDLFNIQNLQDFSYILGVGDK</sequence>
<reference evidence="2 3" key="1">
    <citation type="submission" date="2009-04" db="EMBL/GenBank/DDBJ databases">
        <authorList>
            <person name="Qin X."/>
            <person name="Bachman B."/>
            <person name="Battles P."/>
            <person name="Bell A."/>
            <person name="Bess C."/>
            <person name="Bickham C."/>
            <person name="Chaboub L."/>
            <person name="Chen D."/>
            <person name="Coyle M."/>
            <person name="Deiros D.R."/>
            <person name="Dinh H."/>
            <person name="Forbes L."/>
            <person name="Fowler G."/>
            <person name="Francisco L."/>
            <person name="Fu Q."/>
            <person name="Gubbala S."/>
            <person name="Hale W."/>
            <person name="Han Y."/>
            <person name="Hemphill L."/>
            <person name="Highlander S.K."/>
            <person name="Hirani K."/>
            <person name="Hogues M."/>
            <person name="Jackson L."/>
            <person name="Jakkamsetti A."/>
            <person name="Javaid M."/>
            <person name="Jiang H."/>
            <person name="Korchina V."/>
            <person name="Kovar C."/>
            <person name="Lara F."/>
            <person name="Lee S."/>
            <person name="Mata R."/>
            <person name="Mathew T."/>
            <person name="Moen C."/>
            <person name="Morales K."/>
            <person name="Munidasa M."/>
            <person name="Nazareth L."/>
            <person name="Ngo R."/>
            <person name="Nguyen L."/>
            <person name="Okwuonu G."/>
            <person name="Ongeri F."/>
            <person name="Patil S."/>
            <person name="Petrosino J."/>
            <person name="Pham C."/>
            <person name="Pham P."/>
            <person name="Pu L.-L."/>
            <person name="Puazo M."/>
            <person name="Raj R."/>
            <person name="Reid J."/>
            <person name="Rouhana J."/>
            <person name="Saada N."/>
            <person name="Shang Y."/>
            <person name="Simmons D."/>
            <person name="Thornton R."/>
            <person name="Warren J."/>
            <person name="Weissenberger G."/>
            <person name="Zhang J."/>
            <person name="Zhang L."/>
            <person name="Zhou C."/>
            <person name="Zhu D."/>
            <person name="Muzny D."/>
            <person name="Worley K."/>
            <person name="Gibbs R."/>
        </authorList>
    </citation>
    <scope>NUCLEOTIDE SEQUENCE [LARGE SCALE GENOMIC DNA]</scope>
    <source>
        <strain evidence="2 3">ATCC 19254</strain>
    </source>
</reference>
<feature type="domain" description="THIF-type NAD/FAD binding fold" evidence="1">
    <location>
        <begin position="92"/>
        <end position="332"/>
    </location>
</feature>
<dbReference type="Proteomes" id="UP000004283">
    <property type="component" value="Unassembled WGS sequence"/>
</dbReference>
<dbReference type="GO" id="GO:0061504">
    <property type="term" value="P:cyclic threonylcarbamoyladenosine biosynthetic process"/>
    <property type="evidence" value="ECO:0007669"/>
    <property type="project" value="TreeGrafter"/>
</dbReference>
<proteinExistence type="predicted"/>
<accession>C2KHB5</accession>
<dbReference type="Pfam" id="PF00899">
    <property type="entry name" value="ThiF"/>
    <property type="match status" value="1"/>
</dbReference>
<name>C2KHB5_LEUMC</name>
<dbReference type="InterPro" id="IPR045886">
    <property type="entry name" value="ThiF/MoeB/HesA"/>
</dbReference>
<evidence type="ECO:0000259" key="1">
    <source>
        <dbReference type="Pfam" id="PF00899"/>
    </source>
</evidence>
<gene>
    <name evidence="2" type="ORF">HMPREF0555_0031</name>
</gene>
<organism evidence="2 3">
    <name type="scientific">Leuconostoc mesenteroides subsp. cremoris ATCC 19254</name>
    <dbReference type="NCBI Taxonomy" id="586220"/>
    <lineage>
        <taxon>Bacteria</taxon>
        <taxon>Bacillati</taxon>
        <taxon>Bacillota</taxon>
        <taxon>Bacilli</taxon>
        <taxon>Lactobacillales</taxon>
        <taxon>Lactobacillaceae</taxon>
        <taxon>Leuconostoc</taxon>
    </lineage>
</organism>
<dbReference type="EMBL" id="ACKV01000001">
    <property type="protein sequence ID" value="EEJ43393.1"/>
    <property type="molecule type" value="Genomic_DNA"/>
</dbReference>
<dbReference type="Gene3D" id="3.40.50.720">
    <property type="entry name" value="NAD(P)-binding Rossmann-like Domain"/>
    <property type="match status" value="1"/>
</dbReference>